<reference evidence="1 2" key="1">
    <citation type="submission" date="2020-09" db="EMBL/GenBank/DDBJ databases">
        <title>Sphingomonas sp., a new species isolated from pork steak.</title>
        <authorList>
            <person name="Heidler von Heilborn D."/>
        </authorList>
    </citation>
    <scope>NUCLEOTIDE SEQUENCE [LARGE SCALE GENOMIC DNA]</scope>
    <source>
        <strain evidence="2">S8-3T</strain>
    </source>
</reference>
<dbReference type="AlphaFoldDB" id="A0A7H0LQ05"/>
<gene>
    <name evidence="1" type="ORF">H3Z74_11835</name>
</gene>
<dbReference type="Proteomes" id="UP000516148">
    <property type="component" value="Chromosome"/>
</dbReference>
<dbReference type="RefSeq" id="WP_187764061.1">
    <property type="nucleotide sequence ID" value="NZ_CP061038.1"/>
</dbReference>
<proteinExistence type="predicted"/>
<accession>A0A7H0LQ05</accession>
<dbReference type="KEGG" id="spap:H3Z74_11835"/>
<organism evidence="1 2">
    <name type="scientific">Sphingomonas alpina</name>
    <dbReference type="NCBI Taxonomy" id="653931"/>
    <lineage>
        <taxon>Bacteria</taxon>
        <taxon>Pseudomonadati</taxon>
        <taxon>Pseudomonadota</taxon>
        <taxon>Alphaproteobacteria</taxon>
        <taxon>Sphingomonadales</taxon>
        <taxon>Sphingomonadaceae</taxon>
        <taxon>Sphingomonas</taxon>
    </lineage>
</organism>
<evidence type="ECO:0000313" key="2">
    <source>
        <dbReference type="Proteomes" id="UP000516148"/>
    </source>
</evidence>
<protein>
    <submittedName>
        <fullName evidence="1">Uncharacterized protein</fullName>
    </submittedName>
</protein>
<name>A0A7H0LQ05_9SPHN</name>
<sequence length="167" mass="18036">MDTAAPTLAPDATTERILAFIEGVGIPTAIAALDDTTFMPGMTIRDGVLIVDPAQLTWPGDLLHEAGHIAVTEPEKRPTLHMVSPDPGEEMSAICWSYAAALAMDLDPRIVFHDGGYRGGGGHMAGLFAEGTYVGLPMLQYFGLAFDTRRAAEEGTLPFPHMQRWLR</sequence>
<dbReference type="EMBL" id="CP061038">
    <property type="protein sequence ID" value="QNQ11758.1"/>
    <property type="molecule type" value="Genomic_DNA"/>
</dbReference>
<keyword evidence="2" id="KW-1185">Reference proteome</keyword>
<evidence type="ECO:0000313" key="1">
    <source>
        <dbReference type="EMBL" id="QNQ11758.1"/>
    </source>
</evidence>